<accession>A0A1J1IBA1</accession>
<keyword evidence="3" id="KW-1185">Reference proteome</keyword>
<gene>
    <name evidence="2" type="ORF">CLUMA_CG010380</name>
</gene>
<name>A0A1J1IBA1_9DIPT</name>
<proteinExistence type="predicted"/>
<feature type="chain" id="PRO_5012633753" evidence="1">
    <location>
        <begin position="21"/>
        <end position="61"/>
    </location>
</feature>
<keyword evidence="1" id="KW-0732">Signal</keyword>
<evidence type="ECO:0000313" key="2">
    <source>
        <dbReference type="EMBL" id="CRK97010.1"/>
    </source>
</evidence>
<sequence length="61" mass="7458">MKFLLLRFVVVVLHFNKTHPSPFFHSSQLVKAQSKQTKKRIRSESERKHWDKLKNLFWFMA</sequence>
<feature type="signal peptide" evidence="1">
    <location>
        <begin position="1"/>
        <end position="20"/>
    </location>
</feature>
<evidence type="ECO:0000256" key="1">
    <source>
        <dbReference type="SAM" id="SignalP"/>
    </source>
</evidence>
<dbReference type="Proteomes" id="UP000183832">
    <property type="component" value="Unassembled WGS sequence"/>
</dbReference>
<evidence type="ECO:0000313" key="3">
    <source>
        <dbReference type="Proteomes" id="UP000183832"/>
    </source>
</evidence>
<dbReference type="AlphaFoldDB" id="A0A1J1IBA1"/>
<organism evidence="2 3">
    <name type="scientific">Clunio marinus</name>
    <dbReference type="NCBI Taxonomy" id="568069"/>
    <lineage>
        <taxon>Eukaryota</taxon>
        <taxon>Metazoa</taxon>
        <taxon>Ecdysozoa</taxon>
        <taxon>Arthropoda</taxon>
        <taxon>Hexapoda</taxon>
        <taxon>Insecta</taxon>
        <taxon>Pterygota</taxon>
        <taxon>Neoptera</taxon>
        <taxon>Endopterygota</taxon>
        <taxon>Diptera</taxon>
        <taxon>Nematocera</taxon>
        <taxon>Chironomoidea</taxon>
        <taxon>Chironomidae</taxon>
        <taxon>Clunio</taxon>
    </lineage>
</organism>
<reference evidence="2 3" key="1">
    <citation type="submission" date="2015-04" db="EMBL/GenBank/DDBJ databases">
        <authorList>
            <person name="Syromyatnikov M.Y."/>
            <person name="Popov V.N."/>
        </authorList>
    </citation>
    <scope>NUCLEOTIDE SEQUENCE [LARGE SCALE GENOMIC DNA]</scope>
</reference>
<dbReference type="EMBL" id="CVRI01000045">
    <property type="protein sequence ID" value="CRK97010.1"/>
    <property type="molecule type" value="Genomic_DNA"/>
</dbReference>
<protein>
    <submittedName>
        <fullName evidence="2">CLUMA_CG010380, isoform A</fullName>
    </submittedName>
</protein>